<dbReference type="STRING" id="3068.D8U873"/>
<evidence type="ECO:0000259" key="4">
    <source>
        <dbReference type="PROSITE" id="PS50125"/>
    </source>
</evidence>
<evidence type="ECO:0000256" key="2">
    <source>
        <dbReference type="SAM" id="MobiDB-lite"/>
    </source>
</evidence>
<feature type="compositionally biased region" description="Polar residues" evidence="2">
    <location>
        <begin position="1022"/>
        <end position="1036"/>
    </location>
</feature>
<evidence type="ECO:0000313" key="6">
    <source>
        <dbReference type="EMBL" id="EFJ44090.1"/>
    </source>
</evidence>
<evidence type="ECO:0000313" key="7">
    <source>
        <dbReference type="Proteomes" id="UP000001058"/>
    </source>
</evidence>
<feature type="region of interest" description="Disordered" evidence="2">
    <location>
        <begin position="1"/>
        <end position="43"/>
    </location>
</feature>
<dbReference type="InterPro" id="IPR002044">
    <property type="entry name" value="CBM20"/>
</dbReference>
<evidence type="ECO:0000259" key="5">
    <source>
        <dbReference type="PROSITE" id="PS51166"/>
    </source>
</evidence>
<feature type="domain" description="CBM20" evidence="5">
    <location>
        <begin position="1095"/>
        <end position="1211"/>
    </location>
</feature>
<feature type="compositionally biased region" description="Pro residues" evidence="2">
    <location>
        <begin position="234"/>
        <end position="327"/>
    </location>
</feature>
<dbReference type="KEGG" id="vcn:VOLCADRAFT_118865"/>
<feature type="compositionally biased region" description="Pro residues" evidence="2">
    <location>
        <begin position="401"/>
        <end position="416"/>
    </location>
</feature>
<dbReference type="SUPFAM" id="SSF49452">
    <property type="entry name" value="Starch-binding domain-like"/>
    <property type="match status" value="2"/>
</dbReference>
<feature type="region of interest" description="Disordered" evidence="2">
    <location>
        <begin position="532"/>
        <end position="551"/>
    </location>
</feature>
<dbReference type="GO" id="GO:0035556">
    <property type="term" value="P:intracellular signal transduction"/>
    <property type="evidence" value="ECO:0007669"/>
    <property type="project" value="InterPro"/>
</dbReference>
<feature type="region of interest" description="Disordered" evidence="2">
    <location>
        <begin position="228"/>
        <end position="438"/>
    </location>
</feature>
<feature type="compositionally biased region" description="Pro residues" evidence="2">
    <location>
        <begin position="424"/>
        <end position="437"/>
    </location>
</feature>
<feature type="non-terminal residue" evidence="6">
    <location>
        <position position="1"/>
    </location>
</feature>
<dbReference type="GO" id="GO:0009190">
    <property type="term" value="P:cyclic nucleotide biosynthetic process"/>
    <property type="evidence" value="ECO:0007669"/>
    <property type="project" value="InterPro"/>
</dbReference>
<dbReference type="SMART" id="SM01065">
    <property type="entry name" value="CBM_2"/>
    <property type="match status" value="2"/>
</dbReference>
<dbReference type="PANTHER" id="PTHR15048:SF0">
    <property type="entry name" value="STARCH-BINDING DOMAIN-CONTAINING PROTEIN 1"/>
    <property type="match status" value="1"/>
</dbReference>
<evidence type="ECO:0000256" key="1">
    <source>
        <dbReference type="SAM" id="Coils"/>
    </source>
</evidence>
<dbReference type="PANTHER" id="PTHR15048">
    <property type="entry name" value="STARCH-BINDING DOMAIN-CONTAINING PROTEIN 1"/>
    <property type="match status" value="1"/>
</dbReference>
<dbReference type="InterPro" id="IPR013783">
    <property type="entry name" value="Ig-like_fold"/>
</dbReference>
<dbReference type="RefSeq" id="XP_002954891.1">
    <property type="nucleotide sequence ID" value="XM_002954845.1"/>
</dbReference>
<feature type="domain" description="CBM20" evidence="5">
    <location>
        <begin position="879"/>
        <end position="995"/>
    </location>
</feature>
<dbReference type="eggNOG" id="ENOG502QU1V">
    <property type="taxonomic scope" value="Eukaryota"/>
</dbReference>
<sequence>PTPNTAAAACEPCSTERQPERHGEATAAVPQQHPPSGSNGGREPVCTTANLTYDNASIAACSSSPSCSISTIASISNICSSGSSSCSTCRCGGSDVIHPRRHQPPATSSPPRQQPRPAAARSLLLLLLAAAAACTAAAAATDAYLNQTCTMQYLDSAPPCTILVACADCMGGSTLPTWTVYVLPDRSTTTASKTRILCPTFSLNDDYIAELKVIFRLGDTCPPDTSTLECLSVPSPPPPPKPSPPRSPSPPPSPPPISSPPPPPPSPTPPPSPPVPPLPSPPLPRPPAPGNPPLPPSPSPPPLPLPPPNPPSPPQPPQPPPPVPPFFPGYLFNNGTDAVIQLPPPLQAPPPIPPSPRPPPPRLPPLPPQPPPPPPPPPPPSPRLPPPRIPAQPPLEVLRYSPPPPPPSPPPPPPPLSQTNINPAPRPPPPRPPPPPAVLVSVPPGYQLSSYYGVASNPTAARLKAVSTNIAVQLGLEPGAVSSGVASAFVATVYSVYTSPVNLASRHHRHHRRRRRGLLQANTTSNPSLLAANASIASPPPPPAESLRPPSPAPSLLQVLLPSICSQLDVADCSTIRMACVRPTTDISGAFPALPSTATGYTDNCSARVSTVFYINDLSQQAPLALKLLTTQVTVPGYEIVSPDSTSELPVSSAVLVNITNTGTTTLTVSDQAVARSMGSTLGLTGSQVVIVTGADGFTNGASSYVVSQVPSPPPPPGALCEDPRLGSLCGAEAVGAIVGIIAGGLLLLALLVTLAFCLIGRSRQPVLPLDDYAWVQKYAPVTPGMSAAYAPPVFRASPYSVDLNQPAYYYGTAVIRERKTSRSSSATTARHRKVAIPILAALKATVNTRSLGPVAGEPKTAFQKGGEFFHKAVGASSSLIAPLVEIDITACNNPIYFVSMRSTSHGQQLVLVGGCEALGNWDVKKGVEFSWCEGHSHTAEVELPIHSHIPCKLVVVGHGNQALWEPGDNRELLLAPSSLASRAAGYTVLCHWGYPDCSQVLANNLRRGGNGSGSGTSTTGQRANHQRSSAHSASGDNPIIAGVKKALAHASSRDHFAVLPGATSSWEGVVVEGEGEDAGAVLVQCQTGFPCGPTRRPILRDVTSQLKSPDQTLVLVGSSPALGRWDPAQGLPLERCGEEDSPMWVSQTELPLGEGLQAKVVVVDSLTGQAQVWEPCENRSLTPVQSSGAGAGGGAVGGSRPVMITAYWGNPTTHCLEVDRLTAAGAASSLQVVQLLRQQLASTSSQLEGLRRERDEAKRALSAGEEHKRQLEGAAKTMERSNGGGGGGSNIVSLQGRQDMMQLAQQLQTTRKLYDVTKKEAMELGGSVGVTRQLCDAAKRELASLATQLEAAKRAYEALAPQVERMEKQLAVTSRAFDATKPELLALETQLERARNLFDRTLQKIESAKALTSSGDLDPVSAAAVVRRVRSGSSGEAAAAVRSGAAATREVQFAKR</sequence>
<dbReference type="OrthoDB" id="533354at2759"/>
<keyword evidence="3" id="KW-0472">Membrane</keyword>
<feature type="region of interest" description="Disordered" evidence="2">
    <location>
        <begin position="1245"/>
        <end position="1290"/>
    </location>
</feature>
<feature type="compositionally biased region" description="Basic residues" evidence="2">
    <location>
        <begin position="505"/>
        <end position="517"/>
    </location>
</feature>
<dbReference type="GO" id="GO:0016020">
    <property type="term" value="C:membrane"/>
    <property type="evidence" value="ECO:0007669"/>
    <property type="project" value="TreeGrafter"/>
</dbReference>
<dbReference type="PROSITE" id="PS51166">
    <property type="entry name" value="CBM20"/>
    <property type="match status" value="2"/>
</dbReference>
<protein>
    <recommendedName>
        <fullName evidence="8">CBM20 domain-containing protein</fullName>
    </recommendedName>
</protein>
<dbReference type="EMBL" id="GL378367">
    <property type="protein sequence ID" value="EFJ44090.1"/>
    <property type="molecule type" value="Genomic_DNA"/>
</dbReference>
<feature type="compositionally biased region" description="Pro residues" evidence="2">
    <location>
        <begin position="538"/>
        <end position="551"/>
    </location>
</feature>
<keyword evidence="1" id="KW-0175">Coiled coil</keyword>
<feature type="transmembrane region" description="Helical" evidence="3">
    <location>
        <begin position="123"/>
        <end position="145"/>
    </location>
</feature>
<dbReference type="Proteomes" id="UP000001058">
    <property type="component" value="Unassembled WGS sequence"/>
</dbReference>
<accession>D8U873</accession>
<dbReference type="PRINTS" id="PR01217">
    <property type="entry name" value="PRICHEXTENSN"/>
</dbReference>
<feature type="coiled-coil region" evidence="1">
    <location>
        <begin position="1385"/>
        <end position="1412"/>
    </location>
</feature>
<dbReference type="InterPro" id="IPR001054">
    <property type="entry name" value="A/G_cyclase"/>
</dbReference>
<feature type="compositionally biased region" description="Pro residues" evidence="2">
    <location>
        <begin position="342"/>
        <end position="393"/>
    </location>
</feature>
<feature type="region of interest" description="Disordered" evidence="2">
    <location>
        <begin position="1009"/>
        <end position="1038"/>
    </location>
</feature>
<dbReference type="GO" id="GO:2001070">
    <property type="term" value="F:starch binding"/>
    <property type="evidence" value="ECO:0007669"/>
    <property type="project" value="InterPro"/>
</dbReference>
<dbReference type="GeneID" id="9621568"/>
<feature type="domain" description="Guanylate cyclase" evidence="4">
    <location>
        <begin position="470"/>
        <end position="508"/>
    </location>
</feature>
<dbReference type="Gene3D" id="2.60.40.10">
    <property type="entry name" value="Immunoglobulins"/>
    <property type="match status" value="2"/>
</dbReference>
<dbReference type="InterPro" id="IPR013784">
    <property type="entry name" value="Carb-bd-like_fold"/>
</dbReference>
<dbReference type="InParanoid" id="D8U873"/>
<dbReference type="Pfam" id="PF00686">
    <property type="entry name" value="CBM_20"/>
    <property type="match status" value="2"/>
</dbReference>
<name>D8U873_VOLCA</name>
<proteinExistence type="predicted"/>
<feature type="compositionally biased region" description="Basic and acidic residues" evidence="2">
    <location>
        <begin position="1250"/>
        <end position="1272"/>
    </location>
</feature>
<keyword evidence="3" id="KW-0812">Transmembrane</keyword>
<feature type="transmembrane region" description="Helical" evidence="3">
    <location>
        <begin position="734"/>
        <end position="760"/>
    </location>
</feature>
<evidence type="ECO:0008006" key="8">
    <source>
        <dbReference type="Google" id="ProtNLM"/>
    </source>
</evidence>
<organism evidence="7">
    <name type="scientific">Volvox carteri f. nagariensis</name>
    <dbReference type="NCBI Taxonomy" id="3068"/>
    <lineage>
        <taxon>Eukaryota</taxon>
        <taxon>Viridiplantae</taxon>
        <taxon>Chlorophyta</taxon>
        <taxon>core chlorophytes</taxon>
        <taxon>Chlorophyceae</taxon>
        <taxon>CS clade</taxon>
        <taxon>Chlamydomonadales</taxon>
        <taxon>Volvocaceae</taxon>
        <taxon>Volvox</taxon>
    </lineage>
</organism>
<dbReference type="PROSITE" id="PS50125">
    <property type="entry name" value="GUANYLATE_CYCLASE_2"/>
    <property type="match status" value="1"/>
</dbReference>
<evidence type="ECO:0000256" key="3">
    <source>
        <dbReference type="SAM" id="Phobius"/>
    </source>
</evidence>
<gene>
    <name evidence="6" type="ORF">VOLCADRAFT_118865</name>
</gene>
<dbReference type="Gene3D" id="1.10.287.1490">
    <property type="match status" value="1"/>
</dbReference>
<feature type="region of interest" description="Disordered" evidence="2">
    <location>
        <begin position="505"/>
        <end position="524"/>
    </location>
</feature>
<keyword evidence="3" id="KW-1133">Transmembrane helix</keyword>
<dbReference type="CDD" id="cd05467">
    <property type="entry name" value="CBM20"/>
    <property type="match status" value="1"/>
</dbReference>
<reference evidence="6 7" key="1">
    <citation type="journal article" date="2010" name="Science">
        <title>Genomic analysis of organismal complexity in the multicellular green alga Volvox carteri.</title>
        <authorList>
            <person name="Prochnik S.E."/>
            <person name="Umen J."/>
            <person name="Nedelcu A.M."/>
            <person name="Hallmann A."/>
            <person name="Miller S.M."/>
            <person name="Nishii I."/>
            <person name="Ferris P."/>
            <person name="Kuo A."/>
            <person name="Mitros T."/>
            <person name="Fritz-Laylin L.K."/>
            <person name="Hellsten U."/>
            <person name="Chapman J."/>
            <person name="Simakov O."/>
            <person name="Rensing S.A."/>
            <person name="Terry A."/>
            <person name="Pangilinan J."/>
            <person name="Kapitonov V."/>
            <person name="Jurka J."/>
            <person name="Salamov A."/>
            <person name="Shapiro H."/>
            <person name="Schmutz J."/>
            <person name="Grimwood J."/>
            <person name="Lindquist E."/>
            <person name="Lucas S."/>
            <person name="Grigoriev I.V."/>
            <person name="Schmitt R."/>
            <person name="Kirk D."/>
            <person name="Rokhsar D.S."/>
        </authorList>
    </citation>
    <scope>NUCLEOTIDE SEQUENCE [LARGE SCALE GENOMIC DNA]</scope>
    <source>
        <strain evidence="7">f. Nagariensis / Eve</strain>
    </source>
</reference>
<keyword evidence="7" id="KW-1185">Reference proteome</keyword>